<evidence type="ECO:0000259" key="2">
    <source>
        <dbReference type="PROSITE" id="PS50125"/>
    </source>
</evidence>
<organism evidence="3 4">
    <name type="scientific">Protopolystoma xenopodis</name>
    <dbReference type="NCBI Taxonomy" id="117903"/>
    <lineage>
        <taxon>Eukaryota</taxon>
        <taxon>Metazoa</taxon>
        <taxon>Spiralia</taxon>
        <taxon>Lophotrochozoa</taxon>
        <taxon>Platyhelminthes</taxon>
        <taxon>Monogenea</taxon>
        <taxon>Polyopisthocotylea</taxon>
        <taxon>Polystomatidea</taxon>
        <taxon>Polystomatidae</taxon>
        <taxon>Protopolystoma</taxon>
    </lineage>
</organism>
<reference evidence="3" key="1">
    <citation type="submission" date="2018-11" db="EMBL/GenBank/DDBJ databases">
        <authorList>
            <consortium name="Pathogen Informatics"/>
        </authorList>
    </citation>
    <scope>NUCLEOTIDE SEQUENCE</scope>
</reference>
<proteinExistence type="predicted"/>
<dbReference type="GO" id="GO:0035556">
    <property type="term" value="P:intracellular signal transduction"/>
    <property type="evidence" value="ECO:0007669"/>
    <property type="project" value="InterPro"/>
</dbReference>
<dbReference type="AlphaFoldDB" id="A0A448WCZ1"/>
<dbReference type="Gene3D" id="3.30.70.1230">
    <property type="entry name" value="Nucleotide cyclase"/>
    <property type="match status" value="1"/>
</dbReference>
<dbReference type="PROSITE" id="PS50125">
    <property type="entry name" value="GUANYLATE_CYCLASE_2"/>
    <property type="match status" value="1"/>
</dbReference>
<feature type="non-terminal residue" evidence="3">
    <location>
        <position position="1"/>
    </location>
</feature>
<dbReference type="GO" id="GO:0016829">
    <property type="term" value="F:lyase activity"/>
    <property type="evidence" value="ECO:0007669"/>
    <property type="project" value="UniProtKB-KW"/>
</dbReference>
<name>A0A448WCZ1_9PLAT</name>
<dbReference type="InterPro" id="IPR001054">
    <property type="entry name" value="A/G_cyclase"/>
</dbReference>
<evidence type="ECO:0000256" key="1">
    <source>
        <dbReference type="ARBA" id="ARBA00023239"/>
    </source>
</evidence>
<keyword evidence="1" id="KW-0456">Lyase</keyword>
<accession>A0A448WCZ1</accession>
<sequence length="140" mass="15149">WLSNSARVHLSLRVAVHTGSAYAAVFGHSGIQFDLVGSDIALLTRLRRLANRSGRVLVSATSFDQLPEGYRGEAGPVLELDSHDGQAASTLSAYFVQQRNPVSCLESDRPSVCTATLDDVQTQQICCLEGDKDEVKVMMP</sequence>
<dbReference type="EMBL" id="CAAALY010004620">
    <property type="protein sequence ID" value="VEL08731.1"/>
    <property type="molecule type" value="Genomic_DNA"/>
</dbReference>
<dbReference type="OrthoDB" id="6269389at2759"/>
<dbReference type="SUPFAM" id="SSF55073">
    <property type="entry name" value="Nucleotide cyclase"/>
    <property type="match status" value="1"/>
</dbReference>
<keyword evidence="4" id="KW-1185">Reference proteome</keyword>
<comment type="caution">
    <text evidence="3">The sequence shown here is derived from an EMBL/GenBank/DDBJ whole genome shotgun (WGS) entry which is preliminary data.</text>
</comment>
<dbReference type="Pfam" id="PF00211">
    <property type="entry name" value="Guanylate_cyc"/>
    <property type="match status" value="1"/>
</dbReference>
<protein>
    <recommendedName>
        <fullName evidence="2">Guanylate cyclase domain-containing protein</fullName>
    </recommendedName>
</protein>
<dbReference type="GO" id="GO:0009190">
    <property type="term" value="P:cyclic nucleotide biosynthetic process"/>
    <property type="evidence" value="ECO:0007669"/>
    <property type="project" value="InterPro"/>
</dbReference>
<evidence type="ECO:0000313" key="3">
    <source>
        <dbReference type="EMBL" id="VEL08731.1"/>
    </source>
</evidence>
<dbReference type="Proteomes" id="UP000784294">
    <property type="component" value="Unassembled WGS sequence"/>
</dbReference>
<gene>
    <name evidence="3" type="ORF">PXEA_LOCUS2171</name>
</gene>
<dbReference type="InterPro" id="IPR029787">
    <property type="entry name" value="Nucleotide_cyclase"/>
</dbReference>
<evidence type="ECO:0000313" key="4">
    <source>
        <dbReference type="Proteomes" id="UP000784294"/>
    </source>
</evidence>
<feature type="domain" description="Guanylate cyclase" evidence="2">
    <location>
        <begin position="10"/>
        <end position="47"/>
    </location>
</feature>